<dbReference type="PANTHER" id="PTHR46118">
    <property type="entry name" value="PROTEIN ABHD11"/>
    <property type="match status" value="1"/>
</dbReference>
<dbReference type="EC" id="3.5.1.106" evidence="3"/>
<gene>
    <name evidence="3" type="primary">nicD</name>
    <name evidence="3" type="ORF">MSP8886_04074</name>
</gene>
<keyword evidence="4" id="KW-1185">Reference proteome</keyword>
<feature type="domain" description="AB hydrolase-1" evidence="2">
    <location>
        <begin position="28"/>
        <end position="262"/>
    </location>
</feature>
<dbReference type="Proteomes" id="UP000092544">
    <property type="component" value="Unassembled WGS sequence"/>
</dbReference>
<accession>A0A1A8TRW7</accession>
<name>A0A1A8TRW7_9GAMM</name>
<evidence type="ECO:0000259" key="2">
    <source>
        <dbReference type="Pfam" id="PF00561"/>
    </source>
</evidence>
<evidence type="ECO:0000256" key="1">
    <source>
        <dbReference type="ARBA" id="ARBA00022801"/>
    </source>
</evidence>
<evidence type="ECO:0000313" key="4">
    <source>
        <dbReference type="Proteomes" id="UP000092544"/>
    </source>
</evidence>
<dbReference type="AlphaFoldDB" id="A0A1A8TRW7"/>
<dbReference type="RefSeq" id="WP_217491375.1">
    <property type="nucleotide sequence ID" value="NZ_FLOB01000017.1"/>
</dbReference>
<dbReference type="EMBL" id="FLOB01000017">
    <property type="protein sequence ID" value="SBS37333.1"/>
    <property type="molecule type" value="Genomic_DNA"/>
</dbReference>
<dbReference type="STRING" id="1792290.MSP8886_04074"/>
<dbReference type="PRINTS" id="PR00111">
    <property type="entry name" value="ABHYDROLASE"/>
</dbReference>
<proteinExistence type="predicted"/>
<keyword evidence="1 3" id="KW-0378">Hydrolase</keyword>
<dbReference type="PANTHER" id="PTHR46118:SF4">
    <property type="entry name" value="PROTEIN ABHD11"/>
    <property type="match status" value="1"/>
</dbReference>
<evidence type="ECO:0000313" key="3">
    <source>
        <dbReference type="EMBL" id="SBS37333.1"/>
    </source>
</evidence>
<dbReference type="Pfam" id="PF00561">
    <property type="entry name" value="Abhydrolase_1"/>
    <property type="match status" value="1"/>
</dbReference>
<dbReference type="InterPro" id="IPR029058">
    <property type="entry name" value="AB_hydrolase_fold"/>
</dbReference>
<reference evidence="3 4" key="1">
    <citation type="submission" date="2016-06" db="EMBL/GenBank/DDBJ databases">
        <authorList>
            <person name="Kjaerup R.B."/>
            <person name="Dalgaard T.S."/>
            <person name="Juul-Madsen H.R."/>
        </authorList>
    </citation>
    <scope>NUCLEOTIDE SEQUENCE [LARGE SCALE GENOMIC DNA]</scope>
    <source>
        <strain evidence="3 4">CECT 8886</strain>
    </source>
</reference>
<organism evidence="3 4">
    <name type="scientific">Marinomonas spartinae</name>
    <dbReference type="NCBI Taxonomy" id="1792290"/>
    <lineage>
        <taxon>Bacteria</taxon>
        <taxon>Pseudomonadati</taxon>
        <taxon>Pseudomonadota</taxon>
        <taxon>Gammaproteobacteria</taxon>
        <taxon>Oceanospirillales</taxon>
        <taxon>Oceanospirillaceae</taxon>
        <taxon>Marinomonas</taxon>
    </lineage>
</organism>
<dbReference type="SUPFAM" id="SSF53474">
    <property type="entry name" value="alpha/beta-Hydrolases"/>
    <property type="match status" value="1"/>
</dbReference>
<dbReference type="Gene3D" id="3.40.50.1820">
    <property type="entry name" value="alpha/beta hydrolase"/>
    <property type="match status" value="1"/>
</dbReference>
<sequence>MTMSSSSHFFTSDGLNLHYLQWGSGKVPVVMLHGLRGFAQTWQDLVDAMGNEFTFFALDQRGRGDSDWGPTEDYKADTYVQDLARFVDHLGLEHFVLIGHSLGGQNAAEFARLYPERVMAMVIEDIGPGSSKQGEGAERIRREMRNTPLSFDSWQAAKDFWTHSRPNLTERALQARLTYSFREVDGKVTWKHDQQGIAEARLTIEPMDLWPAFRAISCPTLLIKGGDSDFLPSQTVADITASSDFVQAIQIDHASHYVHDDQPEKFNEAVVRFMQAVLTD</sequence>
<dbReference type="InterPro" id="IPR000073">
    <property type="entry name" value="AB_hydrolase_1"/>
</dbReference>
<protein>
    <submittedName>
        <fullName evidence="3">N-formylmaleamate deformylase</fullName>
        <ecNumber evidence="3">3.5.1.106</ecNumber>
    </submittedName>
</protein>
<dbReference type="GO" id="GO:0016787">
    <property type="term" value="F:hydrolase activity"/>
    <property type="evidence" value="ECO:0007669"/>
    <property type="project" value="UniProtKB-KW"/>
</dbReference>